<accession>A0A438F2N1</accession>
<dbReference type="InterPro" id="IPR011990">
    <property type="entry name" value="TPR-like_helical_dom_sf"/>
</dbReference>
<feature type="repeat" description="PPR" evidence="2">
    <location>
        <begin position="309"/>
        <end position="343"/>
    </location>
</feature>
<dbReference type="NCBIfam" id="TIGR00756">
    <property type="entry name" value="PPR"/>
    <property type="match status" value="6"/>
</dbReference>
<feature type="repeat" description="PPR" evidence="2">
    <location>
        <begin position="80"/>
        <end position="114"/>
    </location>
</feature>
<dbReference type="EMBL" id="QGNW01001129">
    <property type="protein sequence ID" value="RVW54274.1"/>
    <property type="molecule type" value="Genomic_DNA"/>
</dbReference>
<evidence type="ECO:0000313" key="4">
    <source>
        <dbReference type="Proteomes" id="UP000288805"/>
    </source>
</evidence>
<dbReference type="PANTHER" id="PTHR47926:SF428">
    <property type="entry name" value="(WILD MALAYSIAN BANANA) HYPOTHETICAL PROTEIN"/>
    <property type="match status" value="1"/>
</dbReference>
<evidence type="ECO:0000256" key="1">
    <source>
        <dbReference type="ARBA" id="ARBA00022737"/>
    </source>
</evidence>
<comment type="caution">
    <text evidence="3">The sequence shown here is derived from an EMBL/GenBank/DDBJ whole genome shotgun (WGS) entry which is preliminary data.</text>
</comment>
<name>A0A438F2N1_VITVI</name>
<dbReference type="FunFam" id="1.25.40.10:FF:000196">
    <property type="entry name" value="Pentatricopeptide repeat-containing protein At4g14850"/>
    <property type="match status" value="1"/>
</dbReference>
<feature type="repeat" description="PPR" evidence="2">
    <location>
        <begin position="208"/>
        <end position="242"/>
    </location>
</feature>
<keyword evidence="1" id="KW-0677">Repeat</keyword>
<dbReference type="GO" id="GO:0009451">
    <property type="term" value="P:RNA modification"/>
    <property type="evidence" value="ECO:0007669"/>
    <property type="project" value="InterPro"/>
</dbReference>
<dbReference type="PANTHER" id="PTHR47926">
    <property type="entry name" value="PENTATRICOPEPTIDE REPEAT-CONTAINING PROTEIN"/>
    <property type="match status" value="1"/>
</dbReference>
<gene>
    <name evidence="3" type="primary">PCMP-E76_4</name>
    <name evidence="3" type="ORF">CK203_080137</name>
</gene>
<dbReference type="Pfam" id="PF12854">
    <property type="entry name" value="PPR_1"/>
    <property type="match status" value="1"/>
</dbReference>
<reference evidence="3 4" key="1">
    <citation type="journal article" date="2018" name="PLoS Genet.">
        <title>Population sequencing reveals clonal diversity and ancestral inbreeding in the grapevine cultivar Chardonnay.</title>
        <authorList>
            <person name="Roach M.J."/>
            <person name="Johnson D.L."/>
            <person name="Bohlmann J."/>
            <person name="van Vuuren H.J."/>
            <person name="Jones S.J."/>
            <person name="Pretorius I.S."/>
            <person name="Schmidt S.A."/>
            <person name="Borneman A.R."/>
        </authorList>
    </citation>
    <scope>NUCLEOTIDE SEQUENCE [LARGE SCALE GENOMIC DNA]</scope>
    <source>
        <strain evidence="4">cv. Chardonnay</strain>
        <tissue evidence="3">Leaf</tissue>
    </source>
</reference>
<dbReference type="InterPro" id="IPR002885">
    <property type="entry name" value="PPR_rpt"/>
</dbReference>
<dbReference type="Pfam" id="PF13041">
    <property type="entry name" value="PPR_2"/>
    <property type="match status" value="4"/>
</dbReference>
<sequence>MEFYPPCAKPLHSTPQHKYIRSIELYSHGHMYKAPVLHASLVKNGLIAHVYQCNILLQAYINSQALSDAHKLLHFMPQPSVVSYNTILSGYFKFGLVSEAIKLFDGTSKRDCHSWNIVLSGCVKNHKLGEGLTHFMKMRCSSVRPDNFTYAIIIPCCDLGFGQQVHADIVKVCSDLDAFIGTNLLRMYAEVGEIGDARKVFDGMPSRGLVTWNAMISCYSKYGRGDKSIGLFRQLGREGISADEYTYAIVLNEFAARWQVFEAMQVHSLIIERGFCSDRFTNNALVNLYSKCGYVASASRLFEEIPDQDVVSWTVIIVGFLQSGHMEEAMWLFYQMQLGDIEPNSFTFGGLLGACADANAFQKGRHFHGLVLKFGLLGADVVVGSAVVDMYSKCGEMGDALRAFQEMPERDIASWNGIICGYAQNGAGMKALKLYNEMVLLGPSGIAPNEVTFVGVLCACSHNGLLKEGYSYFKEMVDKHLIKPTAEHYTCMVDLLGRAGLLQEAEALILALPIKPDNVMWGALLGACKLHGDVQMTRRTAEHLYTNEPRNSSNYVLLANSYTDIGEWGEAVEIREVMEARGVEKTAGCSWVEIGTCMHSFLAGDELHPQIEVASQVLPRLYLQMRERYEHDEVIYSLN</sequence>
<dbReference type="FunFam" id="1.25.40.10:FF:000343">
    <property type="entry name" value="Pentatricopeptide repeat-containing protein At3g58590"/>
    <property type="match status" value="1"/>
</dbReference>
<dbReference type="Pfam" id="PF20431">
    <property type="entry name" value="E_motif"/>
    <property type="match status" value="1"/>
</dbReference>
<proteinExistence type="predicted"/>
<dbReference type="Proteomes" id="UP000288805">
    <property type="component" value="Unassembled WGS sequence"/>
</dbReference>
<protein>
    <submittedName>
        <fullName evidence="3">Pentatricopeptide repeat-containing protein</fullName>
    </submittedName>
</protein>
<evidence type="ECO:0000256" key="2">
    <source>
        <dbReference type="PROSITE-ProRule" id="PRU00708"/>
    </source>
</evidence>
<organism evidence="3 4">
    <name type="scientific">Vitis vinifera</name>
    <name type="common">Grape</name>
    <dbReference type="NCBI Taxonomy" id="29760"/>
    <lineage>
        <taxon>Eukaryota</taxon>
        <taxon>Viridiplantae</taxon>
        <taxon>Streptophyta</taxon>
        <taxon>Embryophyta</taxon>
        <taxon>Tracheophyta</taxon>
        <taxon>Spermatophyta</taxon>
        <taxon>Magnoliopsida</taxon>
        <taxon>eudicotyledons</taxon>
        <taxon>Gunneridae</taxon>
        <taxon>Pentapetalae</taxon>
        <taxon>rosids</taxon>
        <taxon>Vitales</taxon>
        <taxon>Vitaceae</taxon>
        <taxon>Viteae</taxon>
        <taxon>Vitis</taxon>
    </lineage>
</organism>
<dbReference type="AlphaFoldDB" id="A0A438F2N1"/>
<feature type="repeat" description="PPR" evidence="2">
    <location>
        <begin position="380"/>
        <end position="414"/>
    </location>
</feature>
<dbReference type="Gene3D" id="1.25.40.10">
    <property type="entry name" value="Tetratricopeptide repeat domain"/>
    <property type="match status" value="5"/>
</dbReference>
<feature type="repeat" description="PPR" evidence="2">
    <location>
        <begin position="551"/>
        <end position="585"/>
    </location>
</feature>
<dbReference type="PROSITE" id="PS51375">
    <property type="entry name" value="PPR"/>
    <property type="match status" value="5"/>
</dbReference>
<dbReference type="FunFam" id="1.25.40.10:FF:001093">
    <property type="entry name" value="Pentatricopeptide repeat-containing protein At2g34400"/>
    <property type="match status" value="1"/>
</dbReference>
<dbReference type="Pfam" id="PF01535">
    <property type="entry name" value="PPR"/>
    <property type="match status" value="2"/>
</dbReference>
<dbReference type="InterPro" id="IPR046848">
    <property type="entry name" value="E_motif"/>
</dbReference>
<dbReference type="GO" id="GO:0003723">
    <property type="term" value="F:RNA binding"/>
    <property type="evidence" value="ECO:0007669"/>
    <property type="project" value="InterPro"/>
</dbReference>
<dbReference type="InterPro" id="IPR046960">
    <property type="entry name" value="PPR_At4g14850-like_plant"/>
</dbReference>
<evidence type="ECO:0000313" key="3">
    <source>
        <dbReference type="EMBL" id="RVW54274.1"/>
    </source>
</evidence>